<dbReference type="OrthoDB" id="9806593at2"/>
<name>A0A4R3JV28_9PROT</name>
<reference evidence="2 3" key="1">
    <citation type="submission" date="2019-03" db="EMBL/GenBank/DDBJ databases">
        <title>Genomic Encyclopedia of Type Strains, Phase IV (KMG-IV): sequencing the most valuable type-strain genomes for metagenomic binning, comparative biology and taxonomic classification.</title>
        <authorList>
            <person name="Goeker M."/>
        </authorList>
    </citation>
    <scope>NUCLEOTIDE SEQUENCE [LARGE SCALE GENOMIC DNA]</scope>
    <source>
        <strain evidence="2 3">DSM 103923</strain>
    </source>
</reference>
<feature type="transmembrane region" description="Helical" evidence="1">
    <location>
        <begin position="15"/>
        <end position="34"/>
    </location>
</feature>
<evidence type="ECO:0000256" key="1">
    <source>
        <dbReference type="SAM" id="Phobius"/>
    </source>
</evidence>
<sequence length="65" mass="6978">MLAAYPFISRIDAPLLGTLLSLSAGMLVYVGATHLLPEAEHQRRPFAWLAFLAGIATVIGIVLTE</sequence>
<proteinExistence type="predicted"/>
<dbReference type="RefSeq" id="WP_126460176.1">
    <property type="nucleotide sequence ID" value="NZ_AP018721.1"/>
</dbReference>
<keyword evidence="1" id="KW-0812">Transmembrane</keyword>
<keyword evidence="3" id="KW-1185">Reference proteome</keyword>
<dbReference type="EMBL" id="SLZY01000008">
    <property type="protein sequence ID" value="TCS71751.1"/>
    <property type="molecule type" value="Genomic_DNA"/>
</dbReference>
<keyword evidence="1" id="KW-1133">Transmembrane helix</keyword>
<protein>
    <recommendedName>
        <fullName evidence="4">ZIP zinc transporter</fullName>
    </recommendedName>
</protein>
<gene>
    <name evidence="2" type="ORF">EDC61_10894</name>
</gene>
<evidence type="ECO:0000313" key="2">
    <source>
        <dbReference type="EMBL" id="TCS71751.1"/>
    </source>
</evidence>
<accession>A0A4R3JV28</accession>
<keyword evidence="1" id="KW-0472">Membrane</keyword>
<feature type="transmembrane region" description="Helical" evidence="1">
    <location>
        <begin position="46"/>
        <end position="64"/>
    </location>
</feature>
<evidence type="ECO:0008006" key="4">
    <source>
        <dbReference type="Google" id="ProtNLM"/>
    </source>
</evidence>
<dbReference type="AlphaFoldDB" id="A0A4R3JV28"/>
<comment type="caution">
    <text evidence="2">The sequence shown here is derived from an EMBL/GenBank/DDBJ whole genome shotgun (WGS) entry which is preliminary data.</text>
</comment>
<dbReference type="Proteomes" id="UP000295135">
    <property type="component" value="Unassembled WGS sequence"/>
</dbReference>
<evidence type="ECO:0000313" key="3">
    <source>
        <dbReference type="Proteomes" id="UP000295135"/>
    </source>
</evidence>
<organism evidence="2 3">
    <name type="scientific">Sulfuritortus calidifontis</name>
    <dbReference type="NCBI Taxonomy" id="1914471"/>
    <lineage>
        <taxon>Bacteria</taxon>
        <taxon>Pseudomonadati</taxon>
        <taxon>Pseudomonadota</taxon>
        <taxon>Betaproteobacteria</taxon>
        <taxon>Nitrosomonadales</taxon>
        <taxon>Thiobacillaceae</taxon>
        <taxon>Sulfuritortus</taxon>
    </lineage>
</organism>